<dbReference type="WBParaSite" id="nRc.2.0.1.t30285-RA">
    <property type="protein sequence ID" value="nRc.2.0.1.t30285-RA"/>
    <property type="gene ID" value="nRc.2.0.1.g30285"/>
</dbReference>
<dbReference type="OMA" id="QECHEDL"/>
<reference evidence="3" key="1">
    <citation type="submission" date="2022-11" db="UniProtKB">
        <authorList>
            <consortium name="WormBaseParasite"/>
        </authorList>
    </citation>
    <scope>IDENTIFICATION</scope>
</reference>
<accession>A0A915JV71</accession>
<dbReference type="AlphaFoldDB" id="A0A915JV71"/>
<dbReference type="Proteomes" id="UP000887565">
    <property type="component" value="Unplaced"/>
</dbReference>
<name>A0A915JV71_ROMCU</name>
<proteinExistence type="predicted"/>
<keyword evidence="2" id="KW-1185">Reference proteome</keyword>
<evidence type="ECO:0000313" key="2">
    <source>
        <dbReference type="Proteomes" id="UP000887565"/>
    </source>
</evidence>
<evidence type="ECO:0000256" key="1">
    <source>
        <dbReference type="SAM" id="MobiDB-lite"/>
    </source>
</evidence>
<feature type="compositionally biased region" description="Pro residues" evidence="1">
    <location>
        <begin position="72"/>
        <end position="128"/>
    </location>
</feature>
<feature type="region of interest" description="Disordered" evidence="1">
    <location>
        <begin position="55"/>
        <end position="131"/>
    </location>
</feature>
<organism evidence="2 3">
    <name type="scientific">Romanomermis culicivorax</name>
    <name type="common">Nematode worm</name>
    <dbReference type="NCBI Taxonomy" id="13658"/>
    <lineage>
        <taxon>Eukaryota</taxon>
        <taxon>Metazoa</taxon>
        <taxon>Ecdysozoa</taxon>
        <taxon>Nematoda</taxon>
        <taxon>Enoplea</taxon>
        <taxon>Dorylaimia</taxon>
        <taxon>Mermithida</taxon>
        <taxon>Mermithoidea</taxon>
        <taxon>Mermithidae</taxon>
        <taxon>Romanomermis</taxon>
    </lineage>
</organism>
<sequence>MESGHEKRRMRNIERIIPNIVNDGVERRVNKCEIKSWNSWGNNSRLIFSKKTLETYPRLGAKPPDAGRKPPLLAPNVPPPPTGLPGPASPPTAPPLEILPPPPVGLPPPRPKPPPPPRLPPPPPPLPPLLASTKKITTMQNNQVFKIALGKRYERQECHEDLTPDSLTWTAV</sequence>
<protein>
    <submittedName>
        <fullName evidence="3">Uncharacterized protein</fullName>
    </submittedName>
</protein>
<evidence type="ECO:0000313" key="3">
    <source>
        <dbReference type="WBParaSite" id="nRc.2.0.1.t30285-RA"/>
    </source>
</evidence>